<accession>A0A544QQZ5</accession>
<name>A0A544QQZ5_9EURY</name>
<protein>
    <submittedName>
        <fullName evidence="2">Phage portal protein</fullName>
    </submittedName>
</protein>
<dbReference type="AlphaFoldDB" id="A0A544QQZ5"/>
<evidence type="ECO:0000313" key="2">
    <source>
        <dbReference type="EMBL" id="TQQ81862.1"/>
    </source>
</evidence>
<dbReference type="RefSeq" id="WP_142442515.1">
    <property type="nucleotide sequence ID" value="NZ_SESI01000001.1"/>
</dbReference>
<feature type="region of interest" description="Disordered" evidence="1">
    <location>
        <begin position="1"/>
        <end position="26"/>
    </location>
</feature>
<feature type="region of interest" description="Disordered" evidence="1">
    <location>
        <begin position="426"/>
        <end position="478"/>
    </location>
</feature>
<feature type="compositionally biased region" description="Basic and acidic residues" evidence="1">
    <location>
        <begin position="1"/>
        <end position="10"/>
    </location>
</feature>
<dbReference type="Pfam" id="PF06074">
    <property type="entry name" value="Portal_Mu"/>
    <property type="match status" value="1"/>
</dbReference>
<evidence type="ECO:0000256" key="1">
    <source>
        <dbReference type="SAM" id="MobiDB-lite"/>
    </source>
</evidence>
<proteinExistence type="predicted"/>
<evidence type="ECO:0000313" key="3">
    <source>
        <dbReference type="Proteomes" id="UP000315385"/>
    </source>
</evidence>
<comment type="caution">
    <text evidence="2">The sequence shown here is derived from an EMBL/GenBank/DDBJ whole genome shotgun (WGS) entry which is preliminary data.</text>
</comment>
<dbReference type="Proteomes" id="UP000315385">
    <property type="component" value="Unassembled WGS sequence"/>
</dbReference>
<dbReference type="EMBL" id="SESI01000001">
    <property type="protein sequence ID" value="TQQ81862.1"/>
    <property type="molecule type" value="Genomic_DNA"/>
</dbReference>
<gene>
    <name evidence="2" type="ORF">EWF95_02690</name>
</gene>
<organism evidence="2 3">
    <name type="scientific">Halonotius roseus</name>
    <dbReference type="NCBI Taxonomy" id="2511997"/>
    <lineage>
        <taxon>Archaea</taxon>
        <taxon>Methanobacteriati</taxon>
        <taxon>Methanobacteriota</taxon>
        <taxon>Stenosarchaea group</taxon>
        <taxon>Halobacteria</taxon>
        <taxon>Halobacteriales</taxon>
        <taxon>Haloferacaceae</taxon>
        <taxon>Halonotius</taxon>
    </lineage>
</organism>
<reference evidence="2 3" key="1">
    <citation type="submission" date="2019-02" db="EMBL/GenBank/DDBJ databases">
        <title>Halonotius sp. a new haloqrchaeon isolated from saline water.</title>
        <authorList>
            <person name="Duran-Viseras A."/>
            <person name="Sanchez-Porro C."/>
            <person name="Ventosa A."/>
        </authorList>
    </citation>
    <scope>NUCLEOTIDE SEQUENCE [LARGE SCALE GENOMIC DNA]</scope>
    <source>
        <strain evidence="2 3">F9-27</strain>
    </source>
</reference>
<dbReference type="InterPro" id="IPR009279">
    <property type="entry name" value="Portal_Mu"/>
</dbReference>
<keyword evidence="3" id="KW-1185">Reference proteome</keyword>
<sequence length="478" mass="52357">MGTVKDEIQRRASAGDLPGQQYPGQFALDSPKAVVKQAGGQGGKPRVSEAPEAKIQEYRLIADTDPHVGEAIDTLVDFLVGSGYNITPANVVGTDENQTDEDIADLKALVETSNFEDVLFQWIWHALVDGTGFLEVVVEDDVFKPKVLPTEQMEIQTDEFGDVQEYILETEGGDDIPFEPYELSELKFHSHPGEDFGRSLIERCEEQADMLRDMEIDNARFIATKAYPPVIWKLGSDDRPWSQDQIDGWLDTVSEIEPDSMLAVGHDVDHDVVGVSSTSSSAGAMRLEPVFNHLLQRIYTALGVPAFLGNVDSSSGNEAVATMPKFDRRIQKYRSMIRSSIRHQLFVSILAGDSDPAEADVLPPQFEFGEHSSEEERLDADMAIKLVNNGLLTFEAAAKRIGIDSETELPGDADLAEHIRKINQLAGKGDEIQRGADGGRPTNTGGGAQSAGREAKTRDNPDEDNSGDSDRPKQSLES</sequence>
<feature type="compositionally biased region" description="Basic and acidic residues" evidence="1">
    <location>
        <begin position="468"/>
        <end position="478"/>
    </location>
</feature>